<reference evidence="1" key="1">
    <citation type="submission" date="2023-03" db="UniProtKB">
        <authorList>
            <consortium name="EnsemblPlants"/>
        </authorList>
    </citation>
    <scope>IDENTIFICATION</scope>
</reference>
<dbReference type="Gramene" id="MELO3C035554.2.1">
    <property type="protein sequence ID" value="MELO3C035554.2.1"/>
    <property type="gene ID" value="MELO3C035554.2"/>
</dbReference>
<dbReference type="AlphaFoldDB" id="A0A9I9EMN7"/>
<proteinExistence type="predicted"/>
<accession>A0A9I9EMN7</accession>
<sequence length="55" mass="6459">MISASNEWRTLVRCEKLLKMHLQRGKRAEFENFRCSFQENSSENVSDSVFSTAFL</sequence>
<dbReference type="EnsemblPlants" id="MELO3C035554.2.1">
    <property type="protein sequence ID" value="MELO3C035554.2.1"/>
    <property type="gene ID" value="MELO3C035554.2"/>
</dbReference>
<protein>
    <submittedName>
        <fullName evidence="1">Uncharacterized protein</fullName>
    </submittedName>
</protein>
<evidence type="ECO:0000313" key="1">
    <source>
        <dbReference type="EnsemblPlants" id="MELO3C035554.2.1"/>
    </source>
</evidence>
<organism evidence="1">
    <name type="scientific">Cucumis melo</name>
    <name type="common">Muskmelon</name>
    <dbReference type="NCBI Taxonomy" id="3656"/>
    <lineage>
        <taxon>Eukaryota</taxon>
        <taxon>Viridiplantae</taxon>
        <taxon>Streptophyta</taxon>
        <taxon>Embryophyta</taxon>
        <taxon>Tracheophyta</taxon>
        <taxon>Spermatophyta</taxon>
        <taxon>Magnoliopsida</taxon>
        <taxon>eudicotyledons</taxon>
        <taxon>Gunneridae</taxon>
        <taxon>Pentapetalae</taxon>
        <taxon>rosids</taxon>
        <taxon>fabids</taxon>
        <taxon>Cucurbitales</taxon>
        <taxon>Cucurbitaceae</taxon>
        <taxon>Benincaseae</taxon>
        <taxon>Cucumis</taxon>
    </lineage>
</organism>
<name>A0A9I9EMN7_CUCME</name>